<evidence type="ECO:0000313" key="3">
    <source>
        <dbReference type="EMBL" id="CAL8129448.1"/>
    </source>
</evidence>
<feature type="signal peptide" evidence="1">
    <location>
        <begin position="1"/>
        <end position="23"/>
    </location>
</feature>
<dbReference type="InterPro" id="IPR050122">
    <property type="entry name" value="RTK"/>
</dbReference>
<dbReference type="Proteomes" id="UP001642540">
    <property type="component" value="Unassembled WGS sequence"/>
</dbReference>
<dbReference type="InterPro" id="IPR011009">
    <property type="entry name" value="Kinase-like_dom_sf"/>
</dbReference>
<feature type="domain" description="Serine-threonine/tyrosine-protein kinase catalytic" evidence="2">
    <location>
        <begin position="29"/>
        <end position="118"/>
    </location>
</feature>
<keyword evidence="4" id="KW-1185">Reference proteome</keyword>
<name>A0ABP1RK76_9HEXA</name>
<dbReference type="InterPro" id="IPR001245">
    <property type="entry name" value="Ser-Thr/Tyr_kinase_cat_dom"/>
</dbReference>
<dbReference type="Gene3D" id="1.10.510.10">
    <property type="entry name" value="Transferase(Phosphotransferase) domain 1"/>
    <property type="match status" value="1"/>
</dbReference>
<evidence type="ECO:0000256" key="1">
    <source>
        <dbReference type="SAM" id="SignalP"/>
    </source>
</evidence>
<reference evidence="3 4" key="1">
    <citation type="submission" date="2024-08" db="EMBL/GenBank/DDBJ databases">
        <authorList>
            <person name="Cucini C."/>
            <person name="Frati F."/>
        </authorList>
    </citation>
    <scope>NUCLEOTIDE SEQUENCE [LARGE SCALE GENOMIC DNA]</scope>
</reference>
<gene>
    <name evidence="3" type="ORF">ODALV1_LOCUS23180</name>
</gene>
<evidence type="ECO:0000259" key="2">
    <source>
        <dbReference type="Pfam" id="PF07714"/>
    </source>
</evidence>
<dbReference type="PANTHER" id="PTHR24416:SF611">
    <property type="entry name" value="TYROSINE-PROTEIN KINASE TRANSMEMBRANE RECEPTOR ROR"/>
    <property type="match status" value="1"/>
</dbReference>
<dbReference type="Pfam" id="PF07714">
    <property type="entry name" value="PK_Tyr_Ser-Thr"/>
    <property type="match status" value="1"/>
</dbReference>
<proteinExistence type="predicted"/>
<feature type="chain" id="PRO_5046184075" description="Serine-threonine/tyrosine-protein kinase catalytic domain-containing protein" evidence="1">
    <location>
        <begin position="24"/>
        <end position="118"/>
    </location>
</feature>
<dbReference type="EMBL" id="CAXLJM020000077">
    <property type="protein sequence ID" value="CAL8129448.1"/>
    <property type="molecule type" value="Genomic_DNA"/>
</dbReference>
<evidence type="ECO:0000313" key="4">
    <source>
        <dbReference type="Proteomes" id="UP001642540"/>
    </source>
</evidence>
<keyword evidence="1" id="KW-0732">Signal</keyword>
<accession>A0ABP1RK76</accession>
<organism evidence="3 4">
    <name type="scientific">Orchesella dallaii</name>
    <dbReference type="NCBI Taxonomy" id="48710"/>
    <lineage>
        <taxon>Eukaryota</taxon>
        <taxon>Metazoa</taxon>
        <taxon>Ecdysozoa</taxon>
        <taxon>Arthropoda</taxon>
        <taxon>Hexapoda</taxon>
        <taxon>Collembola</taxon>
        <taxon>Entomobryomorpha</taxon>
        <taxon>Entomobryoidea</taxon>
        <taxon>Orchesellidae</taxon>
        <taxon>Orchesellinae</taxon>
        <taxon>Orchesella</taxon>
    </lineage>
</organism>
<comment type="caution">
    <text evidence="3">The sequence shown here is derived from an EMBL/GenBank/DDBJ whole genome shotgun (WGS) entry which is preliminary data.</text>
</comment>
<protein>
    <recommendedName>
        <fullName evidence="2">Serine-threonine/tyrosine-protein kinase catalytic domain-containing protein</fullName>
    </recommendedName>
</protein>
<dbReference type="PANTHER" id="PTHR24416">
    <property type="entry name" value="TYROSINE-PROTEIN KINASE RECEPTOR"/>
    <property type="match status" value="1"/>
</dbReference>
<dbReference type="SUPFAM" id="SSF56112">
    <property type="entry name" value="Protein kinase-like (PK-like)"/>
    <property type="match status" value="1"/>
</dbReference>
<sequence length="118" mass="13807">MKHLCRNFLLILIGFKRINYVCLLCVCQHQQFDQIQESIRRRRQPLRWLSIEALKTLKFTMTSDVWALGVTYWEMFTLANDVPYGEEVPECDDMRQALITIRESGGSLSQPEHASSEL</sequence>